<evidence type="ECO:0000256" key="4">
    <source>
        <dbReference type="ARBA" id="ARBA00022840"/>
    </source>
</evidence>
<dbReference type="InterPro" id="IPR027417">
    <property type="entry name" value="P-loop_NTPase"/>
</dbReference>
<dbReference type="PROSITE" id="PS50893">
    <property type="entry name" value="ABC_TRANSPORTER_2"/>
    <property type="match status" value="1"/>
</dbReference>
<dbReference type="RefSeq" id="WP_011814961.1">
    <property type="nucleotide sequence ID" value="NC_008789.1"/>
</dbReference>
<dbReference type="KEGG" id="hha:Hhal_2175"/>
<dbReference type="InterPro" id="IPR050153">
    <property type="entry name" value="Metal_Ion_Import_ABC"/>
</dbReference>
<organism evidence="6 7">
    <name type="scientific">Halorhodospira halophila (strain DSM 244 / SL1)</name>
    <name type="common">Ectothiorhodospira halophila (strain DSM 244 / SL1)</name>
    <dbReference type="NCBI Taxonomy" id="349124"/>
    <lineage>
        <taxon>Bacteria</taxon>
        <taxon>Pseudomonadati</taxon>
        <taxon>Pseudomonadota</taxon>
        <taxon>Gammaproteobacteria</taxon>
        <taxon>Chromatiales</taxon>
        <taxon>Ectothiorhodospiraceae</taxon>
        <taxon>Halorhodospira</taxon>
    </lineage>
</organism>
<feature type="domain" description="ABC transporter" evidence="5">
    <location>
        <begin position="3"/>
        <end position="245"/>
    </location>
</feature>
<dbReference type="Proteomes" id="UP000000647">
    <property type="component" value="Chromosome"/>
</dbReference>
<dbReference type="PANTHER" id="PTHR42734:SF5">
    <property type="entry name" value="IRON TRANSPORT SYSTEM ATP-BINDING PROTEIN HI_0361-RELATED"/>
    <property type="match status" value="1"/>
</dbReference>
<accession>A1WZ27</accession>
<dbReference type="STRING" id="349124.Hhal_2175"/>
<evidence type="ECO:0000256" key="2">
    <source>
        <dbReference type="ARBA" id="ARBA00022448"/>
    </source>
</evidence>
<evidence type="ECO:0000256" key="1">
    <source>
        <dbReference type="ARBA" id="ARBA00005417"/>
    </source>
</evidence>
<name>A1WZ27_HALHL</name>
<keyword evidence="4" id="KW-0067">ATP-binding</keyword>
<sequence length="254" mass="27505">MAIEAEGLCAGYHGVDAVADARLRIPAGELVALVGPNGAGKSTLLKLIMGLIRPRRGQIRIGGRSPGQARGAGDVAYMPQHETLDWDFPASVRDVVFSARYPSLRRNGVQRWLPRRWLGAEHHQAVAEALSATDMAELADRHISELSGGQKKRVLLARALAQKAQLLLLDEPLVGVDRSSEALIFGVLRDLRAAGRTVVLVTHDIAGARRHADRLVLFNRSVIASGPPEEVMADERSLLRAADPTFARGLQEES</sequence>
<dbReference type="GO" id="GO:0005524">
    <property type="term" value="F:ATP binding"/>
    <property type="evidence" value="ECO:0007669"/>
    <property type="project" value="UniProtKB-KW"/>
</dbReference>
<dbReference type="PANTHER" id="PTHR42734">
    <property type="entry name" value="METAL TRANSPORT SYSTEM ATP-BINDING PROTEIN TM_0124-RELATED"/>
    <property type="match status" value="1"/>
</dbReference>
<dbReference type="AlphaFoldDB" id="A1WZ27"/>
<dbReference type="InterPro" id="IPR017871">
    <property type="entry name" value="ABC_transporter-like_CS"/>
</dbReference>
<keyword evidence="2" id="KW-0813">Transport</keyword>
<dbReference type="GO" id="GO:0016887">
    <property type="term" value="F:ATP hydrolysis activity"/>
    <property type="evidence" value="ECO:0007669"/>
    <property type="project" value="InterPro"/>
</dbReference>
<dbReference type="Gene3D" id="3.40.50.300">
    <property type="entry name" value="P-loop containing nucleotide triphosphate hydrolases"/>
    <property type="match status" value="1"/>
</dbReference>
<evidence type="ECO:0000313" key="6">
    <source>
        <dbReference type="EMBL" id="ABM62939.1"/>
    </source>
</evidence>
<evidence type="ECO:0000256" key="3">
    <source>
        <dbReference type="ARBA" id="ARBA00022741"/>
    </source>
</evidence>
<dbReference type="InterPro" id="IPR003439">
    <property type="entry name" value="ABC_transporter-like_ATP-bd"/>
</dbReference>
<evidence type="ECO:0000259" key="5">
    <source>
        <dbReference type="PROSITE" id="PS50893"/>
    </source>
</evidence>
<reference evidence="7" key="1">
    <citation type="submission" date="2006-12" db="EMBL/GenBank/DDBJ databases">
        <title>Complete sequence of Halorhodospira halophila SL1.</title>
        <authorList>
            <consortium name="US DOE Joint Genome Institute"/>
            <person name="Copeland A."/>
            <person name="Lucas S."/>
            <person name="Lapidus A."/>
            <person name="Barry K."/>
            <person name="Detter J.C."/>
            <person name="Glavina del Rio T."/>
            <person name="Hammon N."/>
            <person name="Israni S."/>
            <person name="Dalin E."/>
            <person name="Tice H."/>
            <person name="Pitluck S."/>
            <person name="Saunders E."/>
            <person name="Brettin T."/>
            <person name="Bruce D."/>
            <person name="Han C."/>
            <person name="Tapia R."/>
            <person name="Schmutz J."/>
            <person name="Larimer F."/>
            <person name="Land M."/>
            <person name="Hauser L."/>
            <person name="Kyrpides N."/>
            <person name="Mikhailova N."/>
            <person name="Hoff W."/>
            <person name="Richardson P."/>
        </authorList>
    </citation>
    <scope>NUCLEOTIDE SEQUENCE [LARGE SCALE GENOMIC DNA]</scope>
    <source>
        <strain evidence="7">DSM 244 / SL1</strain>
    </source>
</reference>
<dbReference type="SMART" id="SM00382">
    <property type="entry name" value="AAA"/>
    <property type="match status" value="1"/>
</dbReference>
<keyword evidence="7" id="KW-1185">Reference proteome</keyword>
<dbReference type="SUPFAM" id="SSF52540">
    <property type="entry name" value="P-loop containing nucleoside triphosphate hydrolases"/>
    <property type="match status" value="1"/>
</dbReference>
<keyword evidence="3" id="KW-0547">Nucleotide-binding</keyword>
<dbReference type="Pfam" id="PF00005">
    <property type="entry name" value="ABC_tran"/>
    <property type="match status" value="1"/>
</dbReference>
<dbReference type="HOGENOM" id="CLU_000604_1_11_6"/>
<dbReference type="CDD" id="cd03235">
    <property type="entry name" value="ABC_Metallic_Cations"/>
    <property type="match status" value="1"/>
</dbReference>
<dbReference type="eggNOG" id="COG1121">
    <property type="taxonomic scope" value="Bacteria"/>
</dbReference>
<proteinExistence type="inferred from homology"/>
<dbReference type="EMBL" id="CP000544">
    <property type="protein sequence ID" value="ABM62939.1"/>
    <property type="molecule type" value="Genomic_DNA"/>
</dbReference>
<gene>
    <name evidence="6" type="ordered locus">Hhal_2175</name>
</gene>
<evidence type="ECO:0000313" key="7">
    <source>
        <dbReference type="Proteomes" id="UP000000647"/>
    </source>
</evidence>
<dbReference type="PROSITE" id="PS00211">
    <property type="entry name" value="ABC_TRANSPORTER_1"/>
    <property type="match status" value="1"/>
</dbReference>
<dbReference type="InterPro" id="IPR003593">
    <property type="entry name" value="AAA+_ATPase"/>
</dbReference>
<protein>
    <submittedName>
        <fullName evidence="6">ABC transporter related protein</fullName>
    </submittedName>
</protein>
<reference evidence="6 7" key="2">
    <citation type="journal article" date="2013" name="Stand. Genomic Sci.">
        <title>Complete genome sequence of Halorhodospira halophila SL1.</title>
        <authorList>
            <person name="Challacombe J.F."/>
            <person name="Majid S."/>
            <person name="Deole R."/>
            <person name="Brettin T.S."/>
            <person name="Bruce D."/>
            <person name="Delano S.F."/>
            <person name="Detter J.C."/>
            <person name="Gleasner C.D."/>
            <person name="Han C.S."/>
            <person name="Misra M."/>
            <person name="Reitenga K.G."/>
            <person name="Mikhailova N."/>
            <person name="Woyke T."/>
            <person name="Pitluck S."/>
            <person name="Nolan M."/>
            <person name="Land M.L."/>
            <person name="Saunders E."/>
            <person name="Tapia R."/>
            <person name="Lapidus A."/>
            <person name="Ivanova N."/>
            <person name="Hoff W.D."/>
        </authorList>
    </citation>
    <scope>NUCLEOTIDE SEQUENCE [LARGE SCALE GENOMIC DNA]</scope>
    <source>
        <strain evidence="7">DSM 244 / SL1</strain>
    </source>
</reference>
<comment type="similarity">
    <text evidence="1">Belongs to the ABC transporter superfamily.</text>
</comment>